<feature type="region of interest" description="Disordered" evidence="3">
    <location>
        <begin position="870"/>
        <end position="898"/>
    </location>
</feature>
<dbReference type="GO" id="GO:0030036">
    <property type="term" value="P:actin cytoskeleton organization"/>
    <property type="evidence" value="ECO:0007669"/>
    <property type="project" value="UniProtKB-UniRule"/>
</dbReference>
<dbReference type="InterPro" id="IPR028288">
    <property type="entry name" value="SCAR/WAVE_fam"/>
</dbReference>
<dbReference type="Proteomes" id="UP001443914">
    <property type="component" value="Unassembled WGS sequence"/>
</dbReference>
<dbReference type="GO" id="GO:0005856">
    <property type="term" value="C:cytoskeleton"/>
    <property type="evidence" value="ECO:0007669"/>
    <property type="project" value="UniProtKB-SubCell"/>
</dbReference>
<name>A0AAW1JQX2_SAPOF</name>
<dbReference type="GO" id="GO:2000601">
    <property type="term" value="P:positive regulation of Arp2/3 complex-mediated actin nucleation"/>
    <property type="evidence" value="ECO:0007669"/>
    <property type="project" value="TreeGrafter"/>
</dbReference>
<dbReference type="GO" id="GO:0003779">
    <property type="term" value="F:actin binding"/>
    <property type="evidence" value="ECO:0007669"/>
    <property type="project" value="UniProtKB-UniRule"/>
</dbReference>
<evidence type="ECO:0000256" key="3">
    <source>
        <dbReference type="SAM" id="MobiDB-lite"/>
    </source>
</evidence>
<proteinExistence type="inferred from homology"/>
<dbReference type="GO" id="GO:0034237">
    <property type="term" value="F:protein kinase A regulatory subunit binding"/>
    <property type="evidence" value="ECO:0007669"/>
    <property type="project" value="TreeGrafter"/>
</dbReference>
<feature type="region of interest" description="Disordered" evidence="3">
    <location>
        <begin position="1010"/>
        <end position="1029"/>
    </location>
</feature>
<feature type="compositionally biased region" description="Basic residues" evidence="3">
    <location>
        <begin position="187"/>
        <end position="198"/>
    </location>
</feature>
<dbReference type="GO" id="GO:0071933">
    <property type="term" value="F:Arp2/3 complex binding"/>
    <property type="evidence" value="ECO:0007669"/>
    <property type="project" value="TreeGrafter"/>
</dbReference>
<dbReference type="PANTHER" id="PTHR12902:SF33">
    <property type="entry name" value="PROTEIN SCAR3"/>
    <property type="match status" value="1"/>
</dbReference>
<feature type="compositionally biased region" description="Basic and acidic residues" evidence="3">
    <location>
        <begin position="746"/>
        <end position="758"/>
    </location>
</feature>
<dbReference type="EMBL" id="JBDFQZ010000007">
    <property type="protein sequence ID" value="KAK9706784.1"/>
    <property type="molecule type" value="Genomic_DNA"/>
</dbReference>
<dbReference type="Gene3D" id="1.20.5.340">
    <property type="match status" value="1"/>
</dbReference>
<comment type="function">
    <text evidence="2">Involved in regulation of actin and microtubule organization. Part of a WAVE complex that activates the Arp2/3 complex.</text>
</comment>
<evidence type="ECO:0000313" key="4">
    <source>
        <dbReference type="EMBL" id="KAK9706784.1"/>
    </source>
</evidence>
<protein>
    <recommendedName>
        <fullName evidence="2">Protein SCAR</fullName>
    </recommendedName>
    <alternativeName>
        <fullName evidence="2">Protein WAVE</fullName>
    </alternativeName>
</protein>
<comment type="caution">
    <text evidence="4">The sequence shown here is derived from an EMBL/GenBank/DDBJ whole genome shotgun (WGS) entry which is preliminary data.</text>
</comment>
<comment type="similarity">
    <text evidence="1 2">Belongs to the SCAR/WAVE family.</text>
</comment>
<keyword evidence="2" id="KW-0963">Cytoplasm</keyword>
<evidence type="ECO:0000313" key="5">
    <source>
        <dbReference type="Proteomes" id="UP001443914"/>
    </source>
</evidence>
<dbReference type="PANTHER" id="PTHR12902">
    <property type="entry name" value="WASP-1"/>
    <property type="match status" value="1"/>
</dbReference>
<gene>
    <name evidence="4" type="ORF">RND81_07G151300</name>
</gene>
<sequence>MPLGRFGVRNEYGLGGKELYKEGVESEDPKAVLEGVAVAGLVGLLRQLGDLSQFAAEVFHGLQEQLASTGSRSRKLVSRVQRVEASLPSLEKAMLSQTSHIHFAYTPGSVWHPRIKKEQNHFIGSDLPHFIMDSYEECHEPPRLHLLDRFDARGSGSCLKRYTDPTFFRKASTSSEARNSDKSRQERKARKIKRRRSLQRSGRLPNSVHNMDNNGRAPISSQTGRGESSVSHTSSSFERTFMSDVRDQSDSRNSKESLGFVGSLSHPSISKLPDKMENKEFVSNMGVNVAEIGQKYHDVDQTAAIREDTQARSSTDDTAPHSSNVTWDEKLEIIEHVSLNDEIEDSGQLSPETKDYALEQNLKPVAAVCVKNIHQVDDLSERGINLNSNSDLHYIDAVVDVKLNEPTGLNYQHEQHMTHADADEHHEDDISELGSSPESNVRSFRYEEGLSEHGSTSESNATFLDSDVELTGKDSGIDDVQDLDESTFDLHEHDLVHVETFPQLPSFSEVQNDSHEQSLVIATPESSPQATGFDKGENSLISIANSNFVNDHFDGKLSIGDIQYMLETIDNNNWAIETVDANRVCTPFPPVENLSEDENTRGSIADGNVVSEFDSMSGVGDVQYILETNPDNAKSEAGIVNDEYDGLVEPLTEGVNDENVIEWHHHDDIDSETDNFVDALYNIDSESESDVETYTKNDVNSLSAICQWDENASTDVMANEVNHTETKQLLLADKVNRDDGVYEAATGHEKDTLSHEESSESASSSSNEIQGVDICDNADGGVYEAATGHEKDTLSHEESSESASSSSNEIQGVDICNNADDGVYEAATGDEKDTLSHEESRESASSSSNEIQGVDICNNADDGVYEAATGHEKDTLSHEESSESASSSSNEIQGVDICDNADGGVYEAATGHKKDTLSHEESSECASSSSNEIQGVDICNNADEIEMQPAVNKPVEEASSQVSHHDETSCTPHVSEEMSFGSTNFYPPALWTNGTLFGLQPSKPTVIGKSNSVSAAPTSSGNGDIVDRCSPTVNDPAGSLNHVAKGVLEEKSNKSLHDDETTFNDDAVTRDVGNGHVTSHEVTVPAAPVLKNIFGEDRSSILSLLGRNLLKSGLRRSASLGYEDKSKPSNPVATNIFDNRCAEAVADLVPQTKLNEKSESPVNSPPPSPPLEHMKISFRPVNGFETSKLKLKYPEGIDPHEMSVETFPSFQLVPEFTMLQHDMDSDSDNDTFCQSYACVSDYSTSRCSDSDSEQWETGDTSVSNECEVYDGLRRISSAESYCSSSLSMSRPTSQLPTLDNKNKLGYEEMKVCLHAEADQPPPLPPLQWHISKSLLRVVEDKPEQECKSFNQSFDSRVLESDISDVTLKQKKQVAELKVDNQKQSNQGDNGRIADDEGDFLHQIRTKSFNLKRTDAARSCISPGLATSNKVTAILQKANAIRQAVGSDGEDDSWSDT</sequence>
<feature type="region of interest" description="Disordered" evidence="3">
    <location>
        <begin position="418"/>
        <end position="438"/>
    </location>
</feature>
<feature type="compositionally biased region" description="Polar residues" evidence="3">
    <location>
        <begin position="1010"/>
        <end position="1022"/>
    </location>
</feature>
<feature type="region of interest" description="Disordered" evidence="3">
    <location>
        <begin position="170"/>
        <end position="259"/>
    </location>
</feature>
<feature type="compositionally biased region" description="Basic and acidic residues" evidence="3">
    <location>
        <begin position="787"/>
        <end position="799"/>
    </location>
</feature>
<evidence type="ECO:0000256" key="2">
    <source>
        <dbReference type="RuleBase" id="RU367034"/>
    </source>
</evidence>
<feature type="region of interest" description="Disordered" evidence="3">
    <location>
        <begin position="829"/>
        <end position="855"/>
    </location>
</feature>
<feature type="compositionally biased region" description="Basic and acidic residues" evidence="3">
    <location>
        <begin position="244"/>
        <end position="255"/>
    </location>
</feature>
<organism evidence="4 5">
    <name type="scientific">Saponaria officinalis</name>
    <name type="common">Common soapwort</name>
    <name type="synonym">Lychnis saponaria</name>
    <dbReference type="NCBI Taxonomy" id="3572"/>
    <lineage>
        <taxon>Eukaryota</taxon>
        <taxon>Viridiplantae</taxon>
        <taxon>Streptophyta</taxon>
        <taxon>Embryophyta</taxon>
        <taxon>Tracheophyta</taxon>
        <taxon>Spermatophyta</taxon>
        <taxon>Magnoliopsida</taxon>
        <taxon>eudicotyledons</taxon>
        <taxon>Gunneridae</taxon>
        <taxon>Pentapetalae</taxon>
        <taxon>Caryophyllales</taxon>
        <taxon>Caryophyllaceae</taxon>
        <taxon>Caryophylleae</taxon>
        <taxon>Saponaria</taxon>
    </lineage>
</organism>
<keyword evidence="5" id="KW-1185">Reference proteome</keyword>
<feature type="region of interest" description="Disordered" evidence="3">
    <location>
        <begin position="746"/>
        <end position="814"/>
    </location>
</feature>
<keyword evidence="2" id="KW-0009">Actin-binding</keyword>
<feature type="compositionally biased region" description="Basic and acidic residues" evidence="3">
    <location>
        <begin position="829"/>
        <end position="842"/>
    </location>
</feature>
<feature type="compositionally biased region" description="Basic and acidic residues" evidence="3">
    <location>
        <begin position="870"/>
        <end position="881"/>
    </location>
</feature>
<accession>A0AAW1JQX2</accession>
<evidence type="ECO:0000256" key="1">
    <source>
        <dbReference type="ARBA" id="ARBA00006993"/>
    </source>
</evidence>
<comment type="subcellular location">
    <subcellularLocation>
        <location evidence="2">Cytoplasm</location>
        <location evidence="2">Cytoskeleton</location>
    </subcellularLocation>
</comment>
<keyword evidence="2" id="KW-0206">Cytoskeleton</keyword>
<dbReference type="Gene3D" id="6.10.280.150">
    <property type="match status" value="1"/>
</dbReference>
<feature type="compositionally biased region" description="Polar residues" evidence="3">
    <location>
        <begin position="207"/>
        <end position="226"/>
    </location>
</feature>
<dbReference type="EMBL" id="JBDFQZ010000007">
    <property type="protein sequence ID" value="KAK9706785.1"/>
    <property type="molecule type" value="Genomic_DNA"/>
</dbReference>
<feature type="compositionally biased region" description="Basic and acidic residues" evidence="3">
    <location>
        <begin position="418"/>
        <end position="428"/>
    </location>
</feature>
<reference evidence="4 5" key="1">
    <citation type="submission" date="2024-03" db="EMBL/GenBank/DDBJ databases">
        <title>WGS assembly of Saponaria officinalis var. Norfolk2.</title>
        <authorList>
            <person name="Jenkins J."/>
            <person name="Shu S."/>
            <person name="Grimwood J."/>
            <person name="Barry K."/>
            <person name="Goodstein D."/>
            <person name="Schmutz J."/>
            <person name="Leebens-Mack J."/>
            <person name="Osbourn A."/>
        </authorList>
    </citation>
    <scope>NUCLEOTIDE SEQUENCE [LARGE SCALE GENOMIC DNA]</scope>
    <source>
        <strain evidence="5">cv. Norfolk2</strain>
        <strain evidence="4">JIC</strain>
        <tissue evidence="4">Leaf</tissue>
    </source>
</reference>